<protein>
    <recommendedName>
        <fullName evidence="2">DZANK-type domain-containing protein</fullName>
    </recommendedName>
</protein>
<dbReference type="OrthoDB" id="2066200at2"/>
<dbReference type="STRING" id="494026.PGLA_12345"/>
<dbReference type="AlphaFoldDB" id="A0A168KTV6"/>
<name>A0A168KTV6_9BACL</name>
<evidence type="ECO:0000259" key="2">
    <source>
        <dbReference type="Pfam" id="PF12773"/>
    </source>
</evidence>
<dbReference type="Proteomes" id="UP000076967">
    <property type="component" value="Unassembled WGS sequence"/>
</dbReference>
<gene>
    <name evidence="3" type="ORF">PGLA_12345</name>
</gene>
<dbReference type="Pfam" id="PF12773">
    <property type="entry name" value="DZR"/>
    <property type="match status" value="1"/>
</dbReference>
<organism evidence="3 4">
    <name type="scientific">Paenibacillus glacialis</name>
    <dbReference type="NCBI Taxonomy" id="494026"/>
    <lineage>
        <taxon>Bacteria</taxon>
        <taxon>Bacillati</taxon>
        <taxon>Bacillota</taxon>
        <taxon>Bacilli</taxon>
        <taxon>Bacillales</taxon>
        <taxon>Paenibacillaceae</taxon>
        <taxon>Paenibacillus</taxon>
    </lineage>
</organism>
<sequence length="164" mass="18421">MSHFFNKMKQGVTDVSKKAQNTVEAATLKIQMTTKEKEIDKNYAAIGRIVHQSVARKESTIPLAEIQKYQKAIVILEQEIAQMQRKIQQIQSQKECGCGKMLPADATYCPFCGQQFHVVKVKTAPLNEQDASHTQYVNSNRHCTQCGSSVVSTDHFCRTCGLQL</sequence>
<evidence type="ECO:0000313" key="4">
    <source>
        <dbReference type="Proteomes" id="UP000076967"/>
    </source>
</evidence>
<accession>A0A168KTV6</accession>
<keyword evidence="1" id="KW-0175">Coiled coil</keyword>
<reference evidence="3 4" key="1">
    <citation type="submission" date="2016-03" db="EMBL/GenBank/DDBJ databases">
        <title>Draft genome sequence of Paenibacillus glacialis DSM 22343.</title>
        <authorList>
            <person name="Shin S.-K."/>
            <person name="Yi H."/>
        </authorList>
    </citation>
    <scope>NUCLEOTIDE SEQUENCE [LARGE SCALE GENOMIC DNA]</scope>
    <source>
        <strain evidence="3 4">DSM 22343</strain>
    </source>
</reference>
<dbReference type="InterPro" id="IPR025874">
    <property type="entry name" value="DZR"/>
</dbReference>
<comment type="caution">
    <text evidence="3">The sequence shown here is derived from an EMBL/GenBank/DDBJ whole genome shotgun (WGS) entry which is preliminary data.</text>
</comment>
<evidence type="ECO:0000256" key="1">
    <source>
        <dbReference type="SAM" id="Coils"/>
    </source>
</evidence>
<keyword evidence="4" id="KW-1185">Reference proteome</keyword>
<evidence type="ECO:0000313" key="3">
    <source>
        <dbReference type="EMBL" id="OAB42455.1"/>
    </source>
</evidence>
<proteinExistence type="predicted"/>
<feature type="domain" description="DZANK-type" evidence="2">
    <location>
        <begin position="98"/>
        <end position="161"/>
    </location>
</feature>
<feature type="coiled-coil region" evidence="1">
    <location>
        <begin position="66"/>
        <end position="93"/>
    </location>
</feature>
<dbReference type="EMBL" id="LVJH01000021">
    <property type="protein sequence ID" value="OAB42455.1"/>
    <property type="molecule type" value="Genomic_DNA"/>
</dbReference>
<dbReference type="RefSeq" id="WP_068533106.1">
    <property type="nucleotide sequence ID" value="NZ_LVJH01000021.1"/>
</dbReference>